<accession>A0A7H9ATH5</accession>
<protein>
    <recommendedName>
        <fullName evidence="3">RHS repeat protein</fullName>
    </recommendedName>
</protein>
<evidence type="ECO:0008006" key="3">
    <source>
        <dbReference type="Google" id="ProtNLM"/>
    </source>
</evidence>
<evidence type="ECO:0000313" key="1">
    <source>
        <dbReference type="EMBL" id="QLG46778.1"/>
    </source>
</evidence>
<keyword evidence="2" id="KW-1185">Reference proteome</keyword>
<dbReference type="InterPro" id="IPR018247">
    <property type="entry name" value="EF_Hand_1_Ca_BS"/>
</dbReference>
<dbReference type="EMBL" id="CP058595">
    <property type="protein sequence ID" value="QLG46778.1"/>
    <property type="molecule type" value="Genomic_DNA"/>
</dbReference>
<organism evidence="1 2">
    <name type="scientific">Costertonia aggregata</name>
    <dbReference type="NCBI Taxonomy" id="343403"/>
    <lineage>
        <taxon>Bacteria</taxon>
        <taxon>Pseudomonadati</taxon>
        <taxon>Bacteroidota</taxon>
        <taxon>Flavobacteriia</taxon>
        <taxon>Flavobacteriales</taxon>
        <taxon>Flavobacteriaceae</taxon>
        <taxon>Costertonia</taxon>
    </lineage>
</organism>
<dbReference type="Proteomes" id="UP000509302">
    <property type="component" value="Chromosome"/>
</dbReference>
<dbReference type="RefSeq" id="WP_179243057.1">
    <property type="nucleotide sequence ID" value="NZ_CP058595.1"/>
</dbReference>
<gene>
    <name evidence="1" type="ORF">HYG79_15940</name>
</gene>
<dbReference type="PROSITE" id="PS00018">
    <property type="entry name" value="EF_HAND_1"/>
    <property type="match status" value="1"/>
</dbReference>
<evidence type="ECO:0000313" key="2">
    <source>
        <dbReference type="Proteomes" id="UP000509302"/>
    </source>
</evidence>
<proteinExistence type="predicted"/>
<name>A0A7H9ATH5_9FLAO</name>
<dbReference type="KEGG" id="cagg:HYG79_15940"/>
<reference evidence="1 2" key="1">
    <citation type="journal article" date="2006" name="Int. J. Syst. Evol. Microbiol.">
        <title>Costertonia aggregata gen. nov., sp. nov., a mesophilic marine bacterium of the family Flavobacteriaceae, isolated from a mature biofilm.</title>
        <authorList>
            <person name="Kwon K.K."/>
            <person name="Lee Y.K."/>
            <person name="Lee H.K."/>
        </authorList>
    </citation>
    <scope>NUCLEOTIDE SEQUENCE [LARGE SCALE GENOMIC DNA]</scope>
    <source>
        <strain evidence="1 2">KCCM 42265</strain>
    </source>
</reference>
<sequence>MIKTKFSHKVMSIFLTFTFLPSLLPINYIYASNNGPTAPEAASFEPVDAPDMVNLATGDLSYVLPLLNVPSPEGGYPLALSYHAGIGVDQEASWVGLGWNLNPGAINRNVSGVPDDWLGKKKYSMMYNDIGVAKSISLTGGLDYGAISFAASLNYSSYKATGGETAHDFGVGVSASFFGNGNNSGLGVGSYLGTNGFGINAGYLMKDGAGGNAGVGLSTFQSFNGEGFSIGAYSSIGGASASINLSSRGPSASINGLGRNISLAGGDNLNSVVHQQKSSFYLNFFVGSFSYGKTNYWAFDANYSSYNGSLYAGKVNETYQNTVDPLKFGIDAYEATYDADRTDQYRDVNFSFISYDKYNINAQGIGGSISPKLLENGALIMPIKTLRTRTSLSGAYQTPSTNITYLKPQANSRNFSKSLDQKDVHFYFDNEYSSYLDISSGNWSVPFNSNTYDDLTNISLISKTFTDNKELNGELFDSYNEANGRLKKGNYIETFTNEEINESPSKIIQPEATGFSRTNQFVPKKGIGAFRVTALDGKTYHYSLPVYHKEQFSRASNVEDDSEDKFFEQQQFEPYATHWLLTAVTGSDYFDKNQNNRVDKGDFGYWTSFEYGKWSDGFAWRSPKNGTQSNGIINSYSWGIKEVYYLDKIKTRTHTALFIKELREDNRSYSGRISDGNNPKHYKLPFERGILQSTDGNYYSQGTHLDIPVYSYPPWNFHSISDFWIYADLAEQKSLRLNKIILLKNEDAENVQKHNSIDTSSIYAGRTFSDAKISLIETASGRFIKDEESAVNEDHTWYGEFYDYVLNNQDLDLTTLIDKSIKTVDFNYDENYPLSRYVSNPKGKLTLNSVRFIGKQGTQLIPPYKFQYYSPSTTFTENDIDDWGYFKNNAMMWSLNKITNPLGGALEIIYENDRYVNEYASPTTFFDSGLEFKYRGTILGPKTVSFRNDADVDAKYHVDFTEYFTAGQLAEIDVQFWHFTQTNSNWIADVAASCIVQEVSNNLIIFSLPNNTNQSWGREFSNCKKKDWIYWDGEYNHVVDLTAGWSKRNNYNSCERPEERTNRSRYQLLAQKEPLSNSFGGGVRVKELKVKGDSHTTKTSYSYKNSDGEETGVTSYAVSKRERIVPYITELPSPMVLYQNVTTERRDTNDNSLFKKIYHFEVPKPIQYLPNGVLVENVLEVQLEQNDTYYDISVNNEDVDVVLSKFKLLDYSANVGRLKSTEEYNPEGQLVRKIKNSYLPKDYNHDQGILKETFSSYKLLRDSPLKDKFFMTSSSKTKVPNILSKISIVSNGFTKEQETKGYDFFTGQVKESSSLLSDGRLFKTKHTPAYEIYAKMGSKVDNPSNSNMLVQRALSVSEIQKDGLWHKISSNIKTWKPEEYRYTTYVGDPINTVPLTQYKDIWRASKNYVWNGNTDTNGFFTTYSGEDDGFDWITDNNSDSEWKLISEISRYSAFSIPLEILDVNRNKISTKIGYNDTKTISTCNAGYQESFYSGAEDLDVNVFGGHVQLGSAITSNTNKHTGNYSLRIASGETGYVVNVEEGRKDDYKVSLWAKFDGHQYVRLNVGGTLVSPNSDEIVRAGDWAQLNFYFKINGTQTVSVTSSGGVAFVDDFRLHPVASTMTSYVYNQWDELTDILGGNNLGTHYEYDQAGRLIRTFTEVVDFNGDASGGFKKVSENRYSYKTGTN</sequence>